<reference evidence="1 2" key="1">
    <citation type="journal article" date="2018" name="Mol. Plant">
        <title>The genome of Artemisia annua provides insight into the evolution of Asteraceae family and artemisinin biosynthesis.</title>
        <authorList>
            <person name="Shen Q."/>
            <person name="Zhang L."/>
            <person name="Liao Z."/>
            <person name="Wang S."/>
            <person name="Yan T."/>
            <person name="Shi P."/>
            <person name="Liu M."/>
            <person name="Fu X."/>
            <person name="Pan Q."/>
            <person name="Wang Y."/>
            <person name="Lv Z."/>
            <person name="Lu X."/>
            <person name="Zhang F."/>
            <person name="Jiang W."/>
            <person name="Ma Y."/>
            <person name="Chen M."/>
            <person name="Hao X."/>
            <person name="Li L."/>
            <person name="Tang Y."/>
            <person name="Lv G."/>
            <person name="Zhou Y."/>
            <person name="Sun X."/>
            <person name="Brodelius P.E."/>
            <person name="Rose J.K.C."/>
            <person name="Tang K."/>
        </authorList>
    </citation>
    <scope>NUCLEOTIDE SEQUENCE [LARGE SCALE GENOMIC DNA]</scope>
    <source>
        <strain evidence="2">cv. Huhao1</strain>
        <tissue evidence="1">Leaf</tissue>
    </source>
</reference>
<proteinExistence type="predicted"/>
<accession>A0A2U1LXK3</accession>
<protein>
    <submittedName>
        <fullName evidence="1">Armadillo</fullName>
    </submittedName>
</protein>
<dbReference type="Proteomes" id="UP000245207">
    <property type="component" value="Unassembled WGS sequence"/>
</dbReference>
<organism evidence="1 2">
    <name type="scientific">Artemisia annua</name>
    <name type="common">Sweet wormwood</name>
    <dbReference type="NCBI Taxonomy" id="35608"/>
    <lineage>
        <taxon>Eukaryota</taxon>
        <taxon>Viridiplantae</taxon>
        <taxon>Streptophyta</taxon>
        <taxon>Embryophyta</taxon>
        <taxon>Tracheophyta</taxon>
        <taxon>Spermatophyta</taxon>
        <taxon>Magnoliopsida</taxon>
        <taxon>eudicotyledons</taxon>
        <taxon>Gunneridae</taxon>
        <taxon>Pentapetalae</taxon>
        <taxon>asterids</taxon>
        <taxon>campanulids</taxon>
        <taxon>Asterales</taxon>
        <taxon>Asteraceae</taxon>
        <taxon>Asteroideae</taxon>
        <taxon>Anthemideae</taxon>
        <taxon>Artemisiinae</taxon>
        <taxon>Artemisia</taxon>
    </lineage>
</organism>
<dbReference type="STRING" id="35608.A0A2U1LXK3"/>
<keyword evidence="2" id="KW-1185">Reference proteome</keyword>
<evidence type="ECO:0000313" key="1">
    <source>
        <dbReference type="EMBL" id="PWA53728.1"/>
    </source>
</evidence>
<name>A0A2U1LXK3_ARTAN</name>
<gene>
    <name evidence="1" type="ORF">CTI12_AA442250</name>
</gene>
<dbReference type="AlphaFoldDB" id="A0A2U1LXK3"/>
<dbReference type="EMBL" id="PKPP01007315">
    <property type="protein sequence ID" value="PWA53728.1"/>
    <property type="molecule type" value="Genomic_DNA"/>
</dbReference>
<evidence type="ECO:0000313" key="2">
    <source>
        <dbReference type="Proteomes" id="UP000245207"/>
    </source>
</evidence>
<sequence>MDHSEIEENLFALGEPQLHGGMCNTLSVIYVKVLSIFPDLEAARPRSTSGIQALCSLHIALEKTKNLLQHCAECSKLYLVIYLF</sequence>
<comment type="caution">
    <text evidence="1">The sequence shown here is derived from an EMBL/GenBank/DDBJ whole genome shotgun (WGS) entry which is preliminary data.</text>
</comment>
<dbReference type="OrthoDB" id="10064100at2759"/>